<organism evidence="4 5">
    <name type="scientific">Mammaliicoccus stepanovicii</name>
    <dbReference type="NCBI Taxonomy" id="643214"/>
    <lineage>
        <taxon>Bacteria</taxon>
        <taxon>Bacillati</taxon>
        <taxon>Bacillota</taxon>
        <taxon>Bacilli</taxon>
        <taxon>Bacillales</taxon>
        <taxon>Staphylococcaceae</taxon>
        <taxon>Mammaliicoccus</taxon>
    </lineage>
</organism>
<dbReference type="PROSITE" id="PS51186">
    <property type="entry name" value="GNAT"/>
    <property type="match status" value="1"/>
</dbReference>
<dbReference type="InterPro" id="IPR039143">
    <property type="entry name" value="GNPNAT1-like"/>
</dbReference>
<dbReference type="Gene3D" id="3.40.630.30">
    <property type="match status" value="1"/>
</dbReference>
<evidence type="ECO:0000313" key="5">
    <source>
        <dbReference type="Proteomes" id="UP000242084"/>
    </source>
</evidence>
<comment type="similarity">
    <text evidence="1">Belongs to the UPF0039 (ElaA) family.</text>
</comment>
<evidence type="ECO:0000256" key="2">
    <source>
        <dbReference type="ARBA" id="ARBA00029740"/>
    </source>
</evidence>
<evidence type="ECO:0000256" key="1">
    <source>
        <dbReference type="ARBA" id="ARBA00009623"/>
    </source>
</evidence>
<sequence>MKIKLVENNKEMQDALNIRKKVFVAEQGVSIDAEIDEFEDTSKHIILYHDQFPAGVGRFRTYKDGFAKVERVAILKEYRKHGYGNQIMSFINNAAKTEGYIGTVLNGQSHARTFYEKLGYEIEGEEFLEENIPHYRMKLIFT</sequence>
<keyword evidence="5" id="KW-1185">Reference proteome</keyword>
<dbReference type="AlphaFoldDB" id="A0A239ZRB9"/>
<feature type="domain" description="N-acetyltransferase" evidence="3">
    <location>
        <begin position="1"/>
        <end position="142"/>
    </location>
</feature>
<dbReference type="InterPro" id="IPR000182">
    <property type="entry name" value="GNAT_dom"/>
</dbReference>
<dbReference type="EMBL" id="LT906462">
    <property type="protein sequence ID" value="SNV73567.1"/>
    <property type="molecule type" value="Genomic_DNA"/>
</dbReference>
<dbReference type="Pfam" id="PF13673">
    <property type="entry name" value="Acetyltransf_10"/>
    <property type="match status" value="1"/>
</dbReference>
<gene>
    <name evidence="4" type="ORF">SAMEA4384403_01811</name>
</gene>
<dbReference type="RefSeq" id="WP_095088788.1">
    <property type="nucleotide sequence ID" value="NZ_BMDM01000014.1"/>
</dbReference>
<dbReference type="SUPFAM" id="SSF55729">
    <property type="entry name" value="Acyl-CoA N-acyltransferases (Nat)"/>
    <property type="match status" value="1"/>
</dbReference>
<accession>A0A239ZRB9</accession>
<proteinExistence type="inferred from homology"/>
<dbReference type="Proteomes" id="UP000242084">
    <property type="component" value="Chromosome 1"/>
</dbReference>
<evidence type="ECO:0000259" key="3">
    <source>
        <dbReference type="PROSITE" id="PS51186"/>
    </source>
</evidence>
<name>A0A239ZRB9_9STAP</name>
<dbReference type="GO" id="GO:0004343">
    <property type="term" value="F:glucosamine 6-phosphate N-acetyltransferase activity"/>
    <property type="evidence" value="ECO:0007669"/>
    <property type="project" value="TreeGrafter"/>
</dbReference>
<dbReference type="PANTHER" id="PTHR13355">
    <property type="entry name" value="GLUCOSAMINE 6-PHOSPHATE N-ACETYLTRANSFERASE"/>
    <property type="match status" value="1"/>
</dbReference>
<dbReference type="OrthoDB" id="9796171at2"/>
<dbReference type="CDD" id="cd04301">
    <property type="entry name" value="NAT_SF"/>
    <property type="match status" value="1"/>
</dbReference>
<dbReference type="InterPro" id="IPR016181">
    <property type="entry name" value="Acyl_CoA_acyltransferase"/>
</dbReference>
<dbReference type="PANTHER" id="PTHR13355:SF11">
    <property type="entry name" value="GLUCOSAMINE 6-PHOSPHATE N-ACETYLTRANSFERASE"/>
    <property type="match status" value="1"/>
</dbReference>
<reference evidence="4 5" key="1">
    <citation type="submission" date="2017-06" db="EMBL/GenBank/DDBJ databases">
        <authorList>
            <consortium name="Pathogen Informatics"/>
        </authorList>
    </citation>
    <scope>NUCLEOTIDE SEQUENCE [LARGE SCALE GENOMIC DNA]</scope>
    <source>
        <strain evidence="4 5">NCTC13839</strain>
    </source>
</reference>
<keyword evidence="4" id="KW-0808">Transferase</keyword>
<protein>
    <recommendedName>
        <fullName evidence="2">GCN5-related N-acetyltransferase</fullName>
    </recommendedName>
</protein>
<dbReference type="KEGG" id="sste:SAMEA4384403_1811"/>
<evidence type="ECO:0000313" key="4">
    <source>
        <dbReference type="EMBL" id="SNV73567.1"/>
    </source>
</evidence>